<gene>
    <name evidence="4" type="ORF">CN311_20595</name>
</gene>
<dbReference type="Pfam" id="PF09527">
    <property type="entry name" value="ATPase_gene1"/>
    <property type="match status" value="1"/>
</dbReference>
<dbReference type="AlphaFoldDB" id="A0A2A6FBX9"/>
<keyword evidence="1" id="KW-0813">Transport</keyword>
<feature type="transmembrane region" description="Helical" evidence="3">
    <location>
        <begin position="91"/>
        <end position="112"/>
    </location>
</feature>
<dbReference type="InterPro" id="IPR032820">
    <property type="entry name" value="ATPase_put"/>
</dbReference>
<keyword evidence="1" id="KW-0375">Hydrogen ion transport</keyword>
<keyword evidence="3" id="KW-1133">Transmembrane helix</keyword>
<proteinExistence type="inferred from homology"/>
<dbReference type="EMBL" id="NWQG01000140">
    <property type="protein sequence ID" value="PDQ19243.1"/>
    <property type="molecule type" value="Genomic_DNA"/>
</dbReference>
<comment type="caution">
    <text evidence="4">The sequence shown here is derived from an EMBL/GenBank/DDBJ whole genome shotgun (WGS) entry which is preliminary data.</text>
</comment>
<dbReference type="RefSeq" id="WP_097575556.1">
    <property type="nucleotide sequence ID" value="NZ_NWQG01000140.1"/>
</dbReference>
<feature type="transmembrane region" description="Helical" evidence="3">
    <location>
        <begin position="67"/>
        <end position="85"/>
    </location>
</feature>
<name>A0A2A6FBX9_9HYPH</name>
<accession>A0A2A6FBX9</accession>
<evidence type="ECO:0000313" key="5">
    <source>
        <dbReference type="Proteomes" id="UP000219182"/>
    </source>
</evidence>
<dbReference type="PIRSF" id="PIRSF032126">
    <property type="entry name" value="F0F1_ATP_synthase_subunit_I"/>
    <property type="match status" value="1"/>
</dbReference>
<protein>
    <recommendedName>
        <fullName evidence="1">ATP synthase protein I</fullName>
    </recommendedName>
</protein>
<reference evidence="4 5" key="1">
    <citation type="submission" date="2017-09" db="EMBL/GenBank/DDBJ databases">
        <title>Mesorhizobum sanjuanii sp. nov. isolated from nodules of Lotus tenuis in saline-alkaline lowlands of Flooding Pampa.</title>
        <authorList>
            <person name="Sannazzaro A.I."/>
            <person name="Torres Tejerizo G.A."/>
            <person name="Fontana F."/>
            <person name="Cumpa Velazquez L.M."/>
            <person name="Hansen L."/>
            <person name="Pistorio M."/>
            <person name="Estrella M.J."/>
        </authorList>
    </citation>
    <scope>NUCLEOTIDE SEQUENCE [LARGE SCALE GENOMIC DNA]</scope>
    <source>
        <strain evidence="4 5">BSA136</strain>
    </source>
</reference>
<keyword evidence="1" id="KW-0406">Ion transport</keyword>
<comment type="similarity">
    <text evidence="1">Belongs to the bacterial AtpI family.</text>
</comment>
<evidence type="ECO:0000256" key="2">
    <source>
        <dbReference type="SAM" id="MobiDB-lite"/>
    </source>
</evidence>
<evidence type="ECO:0000313" key="4">
    <source>
        <dbReference type="EMBL" id="PDQ19243.1"/>
    </source>
</evidence>
<sequence length="132" mass="14011">MADKNGPHGTGETGRGKQHEADIRDDDLERRRRDLEASLATRRPDRLEGKDDAKAGSAAGYGQALKLSSEFIAGVVVGAGIGWIIDRLAGTSPWGLIVFLLLGFGAGVLNVMRSAGLVAQFGQGEKPRDPKE</sequence>
<feature type="region of interest" description="Disordered" evidence="2">
    <location>
        <begin position="1"/>
        <end position="58"/>
    </location>
</feature>
<feature type="compositionally biased region" description="Basic and acidic residues" evidence="2">
    <location>
        <begin position="14"/>
        <end position="54"/>
    </location>
</feature>
<comment type="function">
    <text evidence="1">A possible function for this protein is to guide the assembly of the membrane sector of the ATPase enzyme complex.</text>
</comment>
<evidence type="ECO:0000256" key="3">
    <source>
        <dbReference type="SAM" id="Phobius"/>
    </source>
</evidence>
<evidence type="ECO:0000256" key="1">
    <source>
        <dbReference type="PIRNR" id="PIRNR032126"/>
    </source>
</evidence>
<dbReference type="Proteomes" id="UP000219182">
    <property type="component" value="Unassembled WGS sequence"/>
</dbReference>
<dbReference type="GO" id="GO:0045259">
    <property type="term" value="C:proton-transporting ATP synthase complex"/>
    <property type="evidence" value="ECO:0007669"/>
    <property type="project" value="UniProtKB-UniRule"/>
</dbReference>
<dbReference type="GO" id="GO:1902600">
    <property type="term" value="P:proton transmembrane transport"/>
    <property type="evidence" value="ECO:0007669"/>
    <property type="project" value="UniProtKB-KW"/>
</dbReference>
<keyword evidence="3" id="KW-0812">Transmembrane</keyword>
<organism evidence="4 5">
    <name type="scientific">Mesorhizobium sanjuanii</name>
    <dbReference type="NCBI Taxonomy" id="2037900"/>
    <lineage>
        <taxon>Bacteria</taxon>
        <taxon>Pseudomonadati</taxon>
        <taxon>Pseudomonadota</taxon>
        <taxon>Alphaproteobacteria</taxon>
        <taxon>Hyphomicrobiales</taxon>
        <taxon>Phyllobacteriaceae</taxon>
        <taxon>Mesorhizobium</taxon>
    </lineage>
</organism>
<keyword evidence="1 3" id="KW-0472">Membrane</keyword>
<dbReference type="InterPro" id="IPR016989">
    <property type="entry name" value="Atp1_alphaprobac"/>
</dbReference>
<keyword evidence="5" id="KW-1185">Reference proteome</keyword>